<comment type="subunit">
    <text evidence="2">Interacts with Spx.</text>
</comment>
<dbReference type="HAMAP" id="MF_02245">
    <property type="entry name" value="Adapter_SpxH"/>
    <property type="match status" value="1"/>
</dbReference>
<dbReference type="Gene3D" id="3.40.30.10">
    <property type="entry name" value="Glutaredoxin"/>
    <property type="match status" value="1"/>
</dbReference>
<comment type="subcellular location">
    <subcellularLocation>
        <location evidence="2">Cytoplasm</location>
    </subcellularLocation>
</comment>
<comment type="similarity">
    <text evidence="2">Belongs to the SpxH family.</text>
</comment>
<comment type="caution">
    <text evidence="3">The sequence shown here is derived from an EMBL/GenBank/DDBJ whole genome shotgun (WGS) entry which is preliminary data.</text>
</comment>
<dbReference type="SUPFAM" id="SSF52833">
    <property type="entry name" value="Thioredoxin-like"/>
    <property type="match status" value="1"/>
</dbReference>
<keyword evidence="1 2" id="KW-0963">Cytoplasm</keyword>
<organism evidence="3 4">
    <name type="scientific">Jeotgalibacillus marinus</name>
    <dbReference type="NCBI Taxonomy" id="86667"/>
    <lineage>
        <taxon>Bacteria</taxon>
        <taxon>Bacillati</taxon>
        <taxon>Bacillota</taxon>
        <taxon>Bacilli</taxon>
        <taxon>Bacillales</taxon>
        <taxon>Caryophanaceae</taxon>
        <taxon>Jeotgalibacillus</taxon>
    </lineage>
</organism>
<dbReference type="RefSeq" id="WP_367779072.1">
    <property type="nucleotide sequence ID" value="NZ_JBFMIA010000004.1"/>
</dbReference>
<accession>A0ABV3Q3W0</accession>
<dbReference type="PANTHER" id="PTHR13887">
    <property type="entry name" value="GLUTATHIONE S-TRANSFERASE KAPPA"/>
    <property type="match status" value="1"/>
</dbReference>
<name>A0ABV3Q3W0_9BACL</name>
<evidence type="ECO:0000256" key="1">
    <source>
        <dbReference type="ARBA" id="ARBA00022490"/>
    </source>
</evidence>
<dbReference type="PANTHER" id="PTHR13887:SF47">
    <property type="entry name" value="CLPXP ADAPTER PROTEIN SPXH"/>
    <property type="match status" value="1"/>
</dbReference>
<evidence type="ECO:0000313" key="4">
    <source>
        <dbReference type="Proteomes" id="UP001556040"/>
    </source>
</evidence>
<dbReference type="InterPro" id="IPR046404">
    <property type="entry name" value="Adapter_SpxH"/>
</dbReference>
<sequence>MTAKYWTDTDRQAVEQKPLEIYLFVDPICPKCWALRPIMKKLMMEYEPYIRIKHVLSGTLSTLNKKRSALARNEEYPVTRSGMYCNGSLRTSNHPIDSPFIVSVAIKAAELQGKRAGNRFLRSLQEQLFIEQLDISDFRVLQSCANEANLDLDEFVQDIHSVTASKAFQCDVKIASEMDVEETPTLVFFNENIEDEGIKIDGVYPYEVYVQIVEEMLLEKPQKKELPTIDQFLERFKVVATPEVAIIYNLSIQEAEKELKKRMFQQKVEPINAKNETFWRHIPQNKFPTT</sequence>
<dbReference type="EMBL" id="JBFMIA010000004">
    <property type="protein sequence ID" value="MEW9501589.1"/>
    <property type="molecule type" value="Genomic_DNA"/>
</dbReference>
<dbReference type="Proteomes" id="UP001556040">
    <property type="component" value="Unassembled WGS sequence"/>
</dbReference>
<protein>
    <recommendedName>
        <fullName evidence="2">ClpXP adapter protein SpxH</fullName>
    </recommendedName>
</protein>
<dbReference type="InterPro" id="IPR036249">
    <property type="entry name" value="Thioredoxin-like_sf"/>
</dbReference>
<dbReference type="CDD" id="cd03025">
    <property type="entry name" value="DsbA_FrnE_like"/>
    <property type="match status" value="1"/>
</dbReference>
<keyword evidence="4" id="KW-1185">Reference proteome</keyword>
<gene>
    <name evidence="2" type="primary">spxH</name>
    <name evidence="3" type="ORF">AB1471_07220</name>
</gene>
<dbReference type="Pfam" id="PF13743">
    <property type="entry name" value="Thioredoxin_5"/>
    <property type="match status" value="1"/>
</dbReference>
<evidence type="ECO:0000256" key="2">
    <source>
        <dbReference type="HAMAP-Rule" id="MF_02245"/>
    </source>
</evidence>
<evidence type="ECO:0000313" key="3">
    <source>
        <dbReference type="EMBL" id="MEW9501589.1"/>
    </source>
</evidence>
<reference evidence="3 4" key="1">
    <citation type="journal article" date="1979" name="Int. J. Syst. Evol. Microbiol.">
        <title>Bacillus globisporus subsp. marinus subsp. nov.</title>
        <authorList>
            <person name="Liu H."/>
        </authorList>
    </citation>
    <scope>NUCLEOTIDE SEQUENCE [LARGE SCALE GENOMIC DNA]</scope>
    <source>
        <strain evidence="3 4">DSM 1297</strain>
    </source>
</reference>
<comment type="function">
    <text evidence="2">Adapter protein required for efficient degradation of Spx by ClpXP under non-stress conditions. Interaction with Spx stabilizes Spx and exposes the C-terminus of Spx for recognition and proteolysis by ClpXP.</text>
</comment>
<proteinExistence type="inferred from homology"/>